<reference evidence="3" key="1">
    <citation type="journal article" date="2019" name="Int. J. Syst. Evol. Microbiol.">
        <title>The Global Catalogue of Microorganisms (GCM) 10K type strain sequencing project: providing services to taxonomists for standard genome sequencing and annotation.</title>
        <authorList>
            <consortium name="The Broad Institute Genomics Platform"/>
            <consortium name="The Broad Institute Genome Sequencing Center for Infectious Disease"/>
            <person name="Wu L."/>
            <person name="Ma J."/>
        </authorList>
    </citation>
    <scope>NUCLEOTIDE SEQUENCE [LARGE SCALE GENOMIC DNA]</scope>
    <source>
        <strain evidence="3">JCM 9373</strain>
    </source>
</reference>
<proteinExistence type="predicted"/>
<organism evidence="2 3">
    <name type="scientific">Planomonospora alba</name>
    <dbReference type="NCBI Taxonomy" id="161354"/>
    <lineage>
        <taxon>Bacteria</taxon>
        <taxon>Bacillati</taxon>
        <taxon>Actinomycetota</taxon>
        <taxon>Actinomycetes</taxon>
        <taxon>Streptosporangiales</taxon>
        <taxon>Streptosporangiaceae</taxon>
        <taxon>Planomonospora</taxon>
    </lineage>
</organism>
<name>A0ABP6MM03_9ACTN</name>
<comment type="caution">
    <text evidence="2">The sequence shown here is derived from an EMBL/GenBank/DDBJ whole genome shotgun (WGS) entry which is preliminary data.</text>
</comment>
<feature type="region of interest" description="Disordered" evidence="1">
    <location>
        <begin position="50"/>
        <end position="87"/>
    </location>
</feature>
<gene>
    <name evidence="2" type="ORF">GCM10010466_07480</name>
</gene>
<dbReference type="InterPro" id="IPR011009">
    <property type="entry name" value="Kinase-like_dom_sf"/>
</dbReference>
<dbReference type="Gene3D" id="3.30.200.20">
    <property type="entry name" value="Phosphorylase Kinase, domain 1"/>
    <property type="match status" value="1"/>
</dbReference>
<dbReference type="SUPFAM" id="SSF56112">
    <property type="entry name" value="Protein kinase-like (PK-like)"/>
    <property type="match status" value="1"/>
</dbReference>
<accession>A0ABP6MM03</accession>
<evidence type="ECO:0000313" key="3">
    <source>
        <dbReference type="Proteomes" id="UP001500320"/>
    </source>
</evidence>
<dbReference type="EMBL" id="BAAAUT010000004">
    <property type="protein sequence ID" value="GAA3119116.1"/>
    <property type="molecule type" value="Genomic_DNA"/>
</dbReference>
<sequence length="87" mass="9000">MSTELIDGDPRRPGGYWLAGRLGAGGQEVVYEAYDLHGRRVAIKVLHGDAGADSSTPAEAGSGSGTCAPVRSWAASPESVTGCARRR</sequence>
<keyword evidence="3" id="KW-1185">Reference proteome</keyword>
<protein>
    <recommendedName>
        <fullName evidence="4">Protein kinase domain-containing protein</fullName>
    </recommendedName>
</protein>
<dbReference type="Proteomes" id="UP001500320">
    <property type="component" value="Unassembled WGS sequence"/>
</dbReference>
<evidence type="ECO:0000256" key="1">
    <source>
        <dbReference type="SAM" id="MobiDB-lite"/>
    </source>
</evidence>
<evidence type="ECO:0000313" key="2">
    <source>
        <dbReference type="EMBL" id="GAA3119116.1"/>
    </source>
</evidence>
<evidence type="ECO:0008006" key="4">
    <source>
        <dbReference type="Google" id="ProtNLM"/>
    </source>
</evidence>